<sequence length="262" mass="30016">MVFTPTAPAQTLTTIQGEPAVPLDAMPASWQRIATGNWMSEPKVYTAMAQVFLAKHQQGNVLFCERPEAAHLKNAYCEGNGQLAYEAVEHYGKAFLPESYPNFNEIRRQVSSSQTPERMALIDTVSELFEELGYDVPATFYWTFLHPLQRDNLFEIRSFRFSEQDLGVARQFDAILHGGYVSMLRRLIDSISSRHGYFIEHGCGCENHLAKLKPCDSPFEYQLPATTRRKTLRAFFWSIMEEYLLFEQRAATKLVYADSVDF</sequence>
<protein>
    <submittedName>
        <fullName evidence="1">Uncharacterized protein</fullName>
    </submittedName>
</protein>
<dbReference type="EMBL" id="JADOES010000017">
    <property type="protein sequence ID" value="MBT9315893.1"/>
    <property type="molecule type" value="Genomic_DNA"/>
</dbReference>
<keyword evidence="2" id="KW-1185">Reference proteome</keyword>
<reference evidence="1" key="1">
    <citation type="submission" date="2020-11" db="EMBL/GenBank/DDBJ databases">
        <authorList>
            <person name="Konstantinou D."/>
            <person name="Gkelis S."/>
            <person name="Popin R."/>
            <person name="Fewer D."/>
            <person name="Sivonen K."/>
        </authorList>
    </citation>
    <scope>NUCLEOTIDE SEQUENCE</scope>
    <source>
        <strain evidence="1">TAU-MAC 1115</strain>
    </source>
</reference>
<evidence type="ECO:0000313" key="2">
    <source>
        <dbReference type="Proteomes" id="UP000717364"/>
    </source>
</evidence>
<dbReference type="Proteomes" id="UP000717364">
    <property type="component" value="Unassembled WGS sequence"/>
</dbReference>
<dbReference type="RefSeq" id="WP_215608958.1">
    <property type="nucleotide sequence ID" value="NZ_JADOES010000017.1"/>
</dbReference>
<gene>
    <name evidence="1" type="ORF">IXB50_10710</name>
</gene>
<dbReference type="AlphaFoldDB" id="A0A947DF57"/>
<proteinExistence type="predicted"/>
<organism evidence="1 2">
    <name type="scientific">Leptothoe spongobia TAU-MAC 1115</name>
    <dbReference type="NCBI Taxonomy" id="1967444"/>
    <lineage>
        <taxon>Bacteria</taxon>
        <taxon>Bacillati</taxon>
        <taxon>Cyanobacteriota</taxon>
        <taxon>Cyanophyceae</taxon>
        <taxon>Nodosilineales</taxon>
        <taxon>Cymatolegaceae</taxon>
        <taxon>Leptothoe</taxon>
        <taxon>Leptothoe spongobia</taxon>
    </lineage>
</organism>
<reference evidence="1" key="2">
    <citation type="journal article" date="2021" name="Mar. Drugs">
        <title>Genome Reduction and Secondary Metabolism of the Marine Sponge-Associated Cyanobacterium Leptothoe.</title>
        <authorList>
            <person name="Konstantinou D."/>
            <person name="Popin R.V."/>
            <person name="Fewer D.P."/>
            <person name="Sivonen K."/>
            <person name="Gkelis S."/>
        </authorList>
    </citation>
    <scope>NUCLEOTIDE SEQUENCE</scope>
    <source>
        <strain evidence="1">TAU-MAC 1115</strain>
    </source>
</reference>
<evidence type="ECO:0000313" key="1">
    <source>
        <dbReference type="EMBL" id="MBT9315893.1"/>
    </source>
</evidence>
<comment type="caution">
    <text evidence="1">The sequence shown here is derived from an EMBL/GenBank/DDBJ whole genome shotgun (WGS) entry which is preliminary data.</text>
</comment>
<name>A0A947DF57_9CYAN</name>
<accession>A0A947DF57</accession>